<proteinExistence type="predicted"/>
<dbReference type="RefSeq" id="XP_062756554.1">
    <property type="nucleotide sequence ID" value="XM_062898951.1"/>
</dbReference>
<evidence type="ECO:0000256" key="1">
    <source>
        <dbReference type="SAM" id="MobiDB-lite"/>
    </source>
</evidence>
<keyword evidence="3" id="KW-1185">Reference proteome</keyword>
<accession>A0AAE1J7R5</accession>
<protein>
    <submittedName>
        <fullName evidence="2">Uncharacterized protein</fullName>
    </submittedName>
</protein>
<feature type="compositionally biased region" description="Basic residues" evidence="1">
    <location>
        <begin position="105"/>
        <end position="114"/>
    </location>
</feature>
<feature type="region of interest" description="Disordered" evidence="1">
    <location>
        <begin position="103"/>
        <end position="131"/>
    </location>
</feature>
<dbReference type="EMBL" id="JAWRVG010000014">
    <property type="protein sequence ID" value="KAK4075416.1"/>
    <property type="molecule type" value="Genomic_DNA"/>
</dbReference>
<feature type="compositionally biased region" description="Basic and acidic residues" evidence="1">
    <location>
        <begin position="115"/>
        <end position="124"/>
    </location>
</feature>
<gene>
    <name evidence="2" type="ORF">Triagg1_4537</name>
</gene>
<dbReference type="GeneID" id="87918856"/>
<sequence>MKEAALAMTYGFAGIDVGFRAGEGRLETAATAAHSLWQGDGGEAKLCEWELQTVGVPVAMVAGMLMGAADCIDCADAGRIVLFEYCWSIRQTNIESAVLVTVRTRGAKQRKGKGKGKEEKEARKTGPAAAQ</sequence>
<evidence type="ECO:0000313" key="3">
    <source>
        <dbReference type="Proteomes" id="UP001273209"/>
    </source>
</evidence>
<organism evidence="2 3">
    <name type="scientific">Trichoderma aggressivum f. europaeum</name>
    <dbReference type="NCBI Taxonomy" id="173218"/>
    <lineage>
        <taxon>Eukaryota</taxon>
        <taxon>Fungi</taxon>
        <taxon>Dikarya</taxon>
        <taxon>Ascomycota</taxon>
        <taxon>Pezizomycotina</taxon>
        <taxon>Sordariomycetes</taxon>
        <taxon>Hypocreomycetidae</taxon>
        <taxon>Hypocreales</taxon>
        <taxon>Hypocreaceae</taxon>
        <taxon>Trichoderma</taxon>
    </lineage>
</organism>
<dbReference type="Proteomes" id="UP001273209">
    <property type="component" value="Unassembled WGS sequence"/>
</dbReference>
<reference evidence="2" key="1">
    <citation type="submission" date="2023-11" db="EMBL/GenBank/DDBJ databases">
        <title>The genome sequences of three competitors of mushroom-forming fungi.</title>
        <authorList>
            <person name="Beijen E."/>
            <person name="Ohm R.A."/>
        </authorList>
    </citation>
    <scope>NUCLEOTIDE SEQUENCE</scope>
    <source>
        <strain evidence="2">CBS 100526</strain>
    </source>
</reference>
<evidence type="ECO:0000313" key="2">
    <source>
        <dbReference type="EMBL" id="KAK4075416.1"/>
    </source>
</evidence>
<comment type="caution">
    <text evidence="2">The sequence shown here is derived from an EMBL/GenBank/DDBJ whole genome shotgun (WGS) entry which is preliminary data.</text>
</comment>
<dbReference type="AlphaFoldDB" id="A0AAE1J7R5"/>
<name>A0AAE1J7R5_9HYPO</name>